<dbReference type="PANTHER" id="PTHR43507:SF1">
    <property type="entry name" value="NADH-UBIQUINONE OXIDOREDUCTASE CHAIN 4"/>
    <property type="match status" value="1"/>
</dbReference>
<dbReference type="GO" id="GO:0048039">
    <property type="term" value="F:ubiquinone binding"/>
    <property type="evidence" value="ECO:0007669"/>
    <property type="project" value="TreeGrafter"/>
</dbReference>
<protein>
    <submittedName>
        <fullName evidence="2">NADH-quinone oxidoreductase subunit M</fullName>
    </submittedName>
</protein>
<feature type="transmembrane region" description="Helical" evidence="1">
    <location>
        <begin position="25"/>
        <end position="48"/>
    </location>
</feature>
<dbReference type="GO" id="GO:0008137">
    <property type="term" value="F:NADH dehydrogenase (ubiquinone) activity"/>
    <property type="evidence" value="ECO:0007669"/>
    <property type="project" value="InterPro"/>
</dbReference>
<feature type="transmembrane region" description="Helical" evidence="1">
    <location>
        <begin position="55"/>
        <end position="72"/>
    </location>
</feature>
<sequence length="104" mass="11812">WIQYHGINAQEPIFSVSYELAVSGFQLVLVVLTSVVSTLAAIGAVTFIKKEWKGYFMLFLLLVTGMLGVFTAENLILFFIFFEVTLIPTFFLIGKWGYFEKEKA</sequence>
<feature type="non-terminal residue" evidence="2">
    <location>
        <position position="1"/>
    </location>
</feature>
<evidence type="ECO:0000313" key="3">
    <source>
        <dbReference type="Proteomes" id="UP001285636"/>
    </source>
</evidence>
<evidence type="ECO:0000313" key="2">
    <source>
        <dbReference type="EMBL" id="MDV2887685.1"/>
    </source>
</evidence>
<dbReference type="EMBL" id="JAWJAY010000336">
    <property type="protein sequence ID" value="MDV2887685.1"/>
    <property type="molecule type" value="Genomic_DNA"/>
</dbReference>
<feature type="transmembrane region" description="Helical" evidence="1">
    <location>
        <begin position="78"/>
        <end position="98"/>
    </location>
</feature>
<evidence type="ECO:0000256" key="1">
    <source>
        <dbReference type="SAM" id="Phobius"/>
    </source>
</evidence>
<dbReference type="PANTHER" id="PTHR43507">
    <property type="entry name" value="NADH-UBIQUINONE OXIDOREDUCTASE CHAIN 4"/>
    <property type="match status" value="1"/>
</dbReference>
<comment type="caution">
    <text evidence="2">The sequence shown here is derived from an EMBL/GenBank/DDBJ whole genome shotgun (WGS) entry which is preliminary data.</text>
</comment>
<gene>
    <name evidence="2" type="ORF">RYX45_21175</name>
</gene>
<dbReference type="GO" id="GO:0015990">
    <property type="term" value="P:electron transport coupled proton transport"/>
    <property type="evidence" value="ECO:0007669"/>
    <property type="project" value="TreeGrafter"/>
</dbReference>
<reference evidence="2" key="1">
    <citation type="submission" date="2023-10" db="EMBL/GenBank/DDBJ databases">
        <title>Screening of Alkalihalophilus pseudofirmusBZ-TG-HK211 and Its Alleviation of Salt Stress on Rapeseed Growth.</title>
        <authorList>
            <person name="Zhao B."/>
            <person name="Guo T."/>
        </authorList>
    </citation>
    <scope>NUCLEOTIDE SEQUENCE</scope>
    <source>
        <strain evidence="2">BZ-TG-HK211</strain>
    </source>
</reference>
<accession>A0AAJ2U545</accession>
<proteinExistence type="predicted"/>
<feature type="non-terminal residue" evidence="2">
    <location>
        <position position="104"/>
    </location>
</feature>
<dbReference type="GO" id="GO:0042773">
    <property type="term" value="P:ATP synthesis coupled electron transport"/>
    <property type="evidence" value="ECO:0007669"/>
    <property type="project" value="InterPro"/>
</dbReference>
<organism evidence="2 3">
    <name type="scientific">Alkalihalophilus pseudofirmus</name>
    <name type="common">Bacillus pseudofirmus</name>
    <dbReference type="NCBI Taxonomy" id="79885"/>
    <lineage>
        <taxon>Bacteria</taxon>
        <taxon>Bacillati</taxon>
        <taxon>Bacillota</taxon>
        <taxon>Bacilli</taxon>
        <taxon>Bacillales</taxon>
        <taxon>Bacillaceae</taxon>
        <taxon>Alkalihalophilus</taxon>
    </lineage>
</organism>
<keyword evidence="1" id="KW-1133">Transmembrane helix</keyword>
<name>A0AAJ2U545_ALKPS</name>
<dbReference type="InterPro" id="IPR003918">
    <property type="entry name" value="NADH_UbQ_OxRdtase"/>
</dbReference>
<keyword evidence="1" id="KW-0472">Membrane</keyword>
<dbReference type="GO" id="GO:0003954">
    <property type="term" value="F:NADH dehydrogenase activity"/>
    <property type="evidence" value="ECO:0007669"/>
    <property type="project" value="TreeGrafter"/>
</dbReference>
<dbReference type="AlphaFoldDB" id="A0AAJ2U545"/>
<dbReference type="Proteomes" id="UP001285636">
    <property type="component" value="Unassembled WGS sequence"/>
</dbReference>
<keyword evidence="1" id="KW-0812">Transmembrane</keyword>